<reference evidence="2" key="2">
    <citation type="submission" date="2023-06" db="EMBL/GenBank/DDBJ databases">
        <authorList>
            <person name="Ma L."/>
            <person name="Liu K.-W."/>
            <person name="Li Z."/>
            <person name="Hsiao Y.-Y."/>
            <person name="Qi Y."/>
            <person name="Fu T."/>
            <person name="Tang G."/>
            <person name="Zhang D."/>
            <person name="Sun W.-H."/>
            <person name="Liu D.-K."/>
            <person name="Li Y."/>
            <person name="Chen G.-Z."/>
            <person name="Liu X.-D."/>
            <person name="Liao X.-Y."/>
            <person name="Jiang Y.-T."/>
            <person name="Yu X."/>
            <person name="Hao Y."/>
            <person name="Huang J."/>
            <person name="Zhao X.-W."/>
            <person name="Ke S."/>
            <person name="Chen Y.-Y."/>
            <person name="Wu W.-L."/>
            <person name="Hsu J.-L."/>
            <person name="Lin Y.-F."/>
            <person name="Huang M.-D."/>
            <person name="Li C.-Y."/>
            <person name="Huang L."/>
            <person name="Wang Z.-W."/>
            <person name="Zhao X."/>
            <person name="Zhong W.-Y."/>
            <person name="Peng D.-H."/>
            <person name="Ahmad S."/>
            <person name="Lan S."/>
            <person name="Zhang J.-S."/>
            <person name="Tsai W.-C."/>
            <person name="Van De Peer Y."/>
            <person name="Liu Z.-J."/>
        </authorList>
    </citation>
    <scope>NUCLEOTIDE SEQUENCE</scope>
    <source>
        <strain evidence="2">SCP</strain>
        <tissue evidence="2">Leaves</tissue>
    </source>
</reference>
<dbReference type="PANTHER" id="PTHR33103">
    <property type="entry name" value="OS01G0153900 PROTEIN"/>
    <property type="match status" value="1"/>
</dbReference>
<dbReference type="InterPro" id="IPR007750">
    <property type="entry name" value="DUF674"/>
</dbReference>
<keyword evidence="3" id="KW-1185">Reference proteome</keyword>
<evidence type="ECO:0000256" key="1">
    <source>
        <dbReference type="SAM" id="MobiDB-lite"/>
    </source>
</evidence>
<comment type="caution">
    <text evidence="2">The sequence shown here is derived from an EMBL/GenBank/DDBJ whole genome shotgun (WGS) entry which is preliminary data.</text>
</comment>
<gene>
    <name evidence="2" type="ORF">QJS04_geneDACA022802</name>
</gene>
<reference evidence="2" key="1">
    <citation type="journal article" date="2023" name="Nat. Commun.">
        <title>Diploid and tetraploid genomes of Acorus and the evolution of monocots.</title>
        <authorList>
            <person name="Ma L."/>
            <person name="Liu K.W."/>
            <person name="Li Z."/>
            <person name="Hsiao Y.Y."/>
            <person name="Qi Y."/>
            <person name="Fu T."/>
            <person name="Tang G.D."/>
            <person name="Zhang D."/>
            <person name="Sun W.H."/>
            <person name="Liu D.K."/>
            <person name="Li Y."/>
            <person name="Chen G.Z."/>
            <person name="Liu X.D."/>
            <person name="Liao X.Y."/>
            <person name="Jiang Y.T."/>
            <person name="Yu X."/>
            <person name="Hao Y."/>
            <person name="Huang J."/>
            <person name="Zhao X.W."/>
            <person name="Ke S."/>
            <person name="Chen Y.Y."/>
            <person name="Wu W.L."/>
            <person name="Hsu J.L."/>
            <person name="Lin Y.F."/>
            <person name="Huang M.D."/>
            <person name="Li C.Y."/>
            <person name="Huang L."/>
            <person name="Wang Z.W."/>
            <person name="Zhao X."/>
            <person name="Zhong W.Y."/>
            <person name="Peng D.H."/>
            <person name="Ahmad S."/>
            <person name="Lan S."/>
            <person name="Zhang J.S."/>
            <person name="Tsai W.C."/>
            <person name="Van de Peer Y."/>
            <person name="Liu Z.J."/>
        </authorList>
    </citation>
    <scope>NUCLEOTIDE SEQUENCE</scope>
    <source>
        <strain evidence="2">SCP</strain>
    </source>
</reference>
<proteinExistence type="predicted"/>
<feature type="region of interest" description="Disordered" evidence="1">
    <location>
        <begin position="23"/>
        <end position="43"/>
    </location>
</feature>
<name>A0AAV9B2C3_ACOGR</name>
<accession>A0AAV9B2C3</accession>
<protein>
    <submittedName>
        <fullName evidence="2">Uncharacterized protein</fullName>
    </submittedName>
</protein>
<dbReference type="Proteomes" id="UP001179952">
    <property type="component" value="Unassembled WGS sequence"/>
</dbReference>
<sequence length="111" mass="12288">MVGSLGDLYGSFESLSDTHIQLGQNKASSSTQPNSTLHSQVGSFPSAPKNWYNCGCNRYMVMDNLAVMPMSIISCLSLFKKFNIKEVGSLQERVVELGMDEVTFHTHTHTQ</sequence>
<dbReference type="PANTHER" id="PTHR33103:SF19">
    <property type="entry name" value="OS09G0544700 PROTEIN"/>
    <property type="match status" value="1"/>
</dbReference>
<organism evidence="2 3">
    <name type="scientific">Acorus gramineus</name>
    <name type="common">Dwarf sweet flag</name>
    <dbReference type="NCBI Taxonomy" id="55184"/>
    <lineage>
        <taxon>Eukaryota</taxon>
        <taxon>Viridiplantae</taxon>
        <taxon>Streptophyta</taxon>
        <taxon>Embryophyta</taxon>
        <taxon>Tracheophyta</taxon>
        <taxon>Spermatophyta</taxon>
        <taxon>Magnoliopsida</taxon>
        <taxon>Liliopsida</taxon>
        <taxon>Acoraceae</taxon>
        <taxon>Acorus</taxon>
    </lineage>
</organism>
<evidence type="ECO:0000313" key="2">
    <source>
        <dbReference type="EMBL" id="KAK1270172.1"/>
    </source>
</evidence>
<evidence type="ECO:0000313" key="3">
    <source>
        <dbReference type="Proteomes" id="UP001179952"/>
    </source>
</evidence>
<dbReference type="AlphaFoldDB" id="A0AAV9B2C3"/>
<dbReference type="EMBL" id="JAUJYN010000005">
    <property type="protein sequence ID" value="KAK1270172.1"/>
    <property type="molecule type" value="Genomic_DNA"/>
</dbReference>